<dbReference type="InterPro" id="IPR002641">
    <property type="entry name" value="PNPLA_dom"/>
</dbReference>
<dbReference type="GO" id="GO:0016042">
    <property type="term" value="P:lipid catabolic process"/>
    <property type="evidence" value="ECO:0007669"/>
    <property type="project" value="UniProtKB-UniRule"/>
</dbReference>
<feature type="short sequence motif" description="GXGXXG" evidence="3">
    <location>
        <begin position="1144"/>
        <end position="1149"/>
    </location>
</feature>
<protein>
    <recommendedName>
        <fullName evidence="4">PNPLA domain-containing protein</fullName>
    </recommendedName>
</protein>
<feature type="domain" description="PNPLA" evidence="4">
    <location>
        <begin position="1140"/>
        <end position="1331"/>
    </location>
</feature>
<evidence type="ECO:0000313" key="5">
    <source>
        <dbReference type="EMBL" id="CAF1608950.1"/>
    </source>
</evidence>
<gene>
    <name evidence="5" type="ORF">CJN711_LOCUS36266</name>
</gene>
<dbReference type="GO" id="GO:0004620">
    <property type="term" value="F:phospholipase activity"/>
    <property type="evidence" value="ECO:0007669"/>
    <property type="project" value="TreeGrafter"/>
</dbReference>
<evidence type="ECO:0000256" key="1">
    <source>
        <dbReference type="ARBA" id="ARBA00010240"/>
    </source>
</evidence>
<dbReference type="CDD" id="cd07199">
    <property type="entry name" value="Pat17_PNPLA8_PNPLA9_like"/>
    <property type="match status" value="1"/>
</dbReference>
<name>A0A816BJ63_9BILA</name>
<dbReference type="EMBL" id="CAJNOV010017542">
    <property type="protein sequence ID" value="CAF1608950.1"/>
    <property type="molecule type" value="Genomic_DNA"/>
</dbReference>
<feature type="active site" description="Nucleophile" evidence="3">
    <location>
        <position position="1178"/>
    </location>
</feature>
<dbReference type="InterPro" id="IPR036869">
    <property type="entry name" value="J_dom_sf"/>
</dbReference>
<dbReference type="PANTHER" id="PTHR32176:SF92">
    <property type="entry name" value="XYLOSE ISOMERASE"/>
    <property type="match status" value="1"/>
</dbReference>
<dbReference type="PROSITE" id="PS51635">
    <property type="entry name" value="PNPLA"/>
    <property type="match status" value="1"/>
</dbReference>
<dbReference type="InterPro" id="IPR016035">
    <property type="entry name" value="Acyl_Trfase/lysoPLipase"/>
</dbReference>
<feature type="active site" description="Proton acceptor" evidence="3">
    <location>
        <position position="1318"/>
    </location>
</feature>
<accession>A0A816BJ63</accession>
<evidence type="ECO:0000256" key="3">
    <source>
        <dbReference type="PROSITE-ProRule" id="PRU01161"/>
    </source>
</evidence>
<proteinExistence type="inferred from homology"/>
<dbReference type="SUPFAM" id="SSF46565">
    <property type="entry name" value="Chaperone J-domain"/>
    <property type="match status" value="1"/>
</dbReference>
<feature type="short sequence motif" description="GXSXG" evidence="3">
    <location>
        <begin position="1176"/>
        <end position="1180"/>
    </location>
</feature>
<keyword evidence="2 3" id="KW-0443">Lipid metabolism</keyword>
<sequence>MDNADDLNLSIQQGFEFLLTLLANGEAEKTLIESQFSQIYEMIGDLENISYSYYVNHRYRYHKLHAAYFQKIRDDKKEKREEGLLRKYEALKQLHPIAESSIQTDRICSQEANYDSDISWEAVQDLVTSISNLEDTNQIASTIKDIRHIIILIFQHPIRTIDEYIILQSKSNEILSLFEALKMTELDDILLNEDTDQNSNYIDLLNDFIGFIHKSLEERQIYFVETLLSDLPRLNKILFDDIPQTEQSITRRYREWARIFHSDKHGANPKFDELMKHINYIRDNHLSRIYSLCAKSDVVQNELEEGHKHAKLSMDFKKRFSEGGDEELNVEELKKLFSFEALRAFEHYRAALKSLGRMDQNGVDIMQRAQILEWMALMMRLSGNHDVEAQLYFVAAIYIITSSTMTEEMYQKLRTLQSALEKYQGLSTSNVEEKNSTVSTNANRELVLCTNPKLSSREIHDETQVFIRETILRKCVVRCSKPQSLSVENNLRKDVTFKTSVNSYIIVGSGTAGLMGLVIPSLFASWMLNKLIFRKNKTKSLESLSVQYSIRSKLNEIMSKAVDCYNSEMYGKFIQCLSMSYYQDQQLMDTVIGSDTISIEIRVDQLIHPLLEHGFRADKIAHLLILIGEVLLRGVDFGDPNRKNPSHSALLEQSKILFRGVYDSSKLIEAAKRLDSRVEKYHHNRIKKITNKIINSISEQDIKDSRETPFSYRLTDSQRLARLNYAIACLLAGGKDNLEQCKQSLTQLKLSENNGHDRFFVIPDERIQALEDLLSAFGMDDDNFNFPSPVNITAICSNTVFDVNNIQCLKTHLGYQACQAVKKLNEEDDQLTTIAQIVHREHNFDCEIFIQFVLDKYSNTNEHILELLRHERVSTLREWAEKFRSNRKIFLYHGYLPLISTFGNIKIQPCDIASDVEYGLVYVPSRTLIDYTLGKDEPHNLFLVIRPGEDRIHSLFTVVPIEISHLHWQLKEFPQDYPERAKILLRIAEYYIEEARQNDKRNHLSALCCWQKAQNYYADILSMKETAAKQDLDLAETGYCKCLLKQHRYSRINERLSARDRISSADLWLIYAQAQRNIGDYDAAKYGIQKALGLHSLDTDIKREEKAIKMKSERIKVIERLDFNCRSSSLDERQPWYNILSIDGGGIRGIIPAIWLMELERKIRQPISSIFNIVAGTSTGAIIAAGLTTPSLDNKTMPRYQAFDLVELYRSKASRVFSGDQSTIGRLRTSFLKEPKYMDTGRQALFQEYFGDATLSDSMSELVIPAVKNEGNVTDQFTRRASKQDPTNNFRLTDVLMCTTAAPTYFPAYRFNNTVYVDGGVQANNPAMIAYDHTLNSYRNCDRNRIRILSLGTGDFVSDPLNPEANRNLLFWARNHQSVFKILMDGPQNNIDLHLNSVLSDNYYRWQIWLENPIELDDKQDTTIDRLIDLARGHLEEMEAYDNRHRLGCVIENLRSK</sequence>
<feature type="short sequence motif" description="DGA/G" evidence="3">
    <location>
        <begin position="1318"/>
        <end position="1320"/>
    </location>
</feature>
<organism evidence="5 6">
    <name type="scientific">Rotaria magnacalcarata</name>
    <dbReference type="NCBI Taxonomy" id="392030"/>
    <lineage>
        <taxon>Eukaryota</taxon>
        <taxon>Metazoa</taxon>
        <taxon>Spiralia</taxon>
        <taxon>Gnathifera</taxon>
        <taxon>Rotifera</taxon>
        <taxon>Eurotatoria</taxon>
        <taxon>Bdelloidea</taxon>
        <taxon>Philodinida</taxon>
        <taxon>Philodinidae</taxon>
        <taxon>Rotaria</taxon>
    </lineage>
</organism>
<dbReference type="Proteomes" id="UP000663855">
    <property type="component" value="Unassembled WGS sequence"/>
</dbReference>
<comment type="caution">
    <text evidence="5">The sequence shown here is derived from an EMBL/GenBank/DDBJ whole genome shotgun (WGS) entry which is preliminary data.</text>
</comment>
<dbReference type="Pfam" id="PF01734">
    <property type="entry name" value="Patatin"/>
    <property type="match status" value="1"/>
</dbReference>
<reference evidence="5" key="1">
    <citation type="submission" date="2021-02" db="EMBL/GenBank/DDBJ databases">
        <authorList>
            <person name="Nowell W R."/>
        </authorList>
    </citation>
    <scope>NUCLEOTIDE SEQUENCE</scope>
</reference>
<dbReference type="Gene3D" id="3.40.1090.10">
    <property type="entry name" value="Cytosolic phospholipase A2 catalytic domain"/>
    <property type="match status" value="1"/>
</dbReference>
<dbReference type="SUPFAM" id="SSF52151">
    <property type="entry name" value="FabD/lysophospholipase-like"/>
    <property type="match status" value="1"/>
</dbReference>
<evidence type="ECO:0000313" key="6">
    <source>
        <dbReference type="Proteomes" id="UP000663855"/>
    </source>
</evidence>
<keyword evidence="3" id="KW-0378">Hydrolase</keyword>
<dbReference type="GO" id="GO:0047372">
    <property type="term" value="F:monoacylglycerol lipase activity"/>
    <property type="evidence" value="ECO:0007669"/>
    <property type="project" value="TreeGrafter"/>
</dbReference>
<dbReference type="PANTHER" id="PTHR32176">
    <property type="entry name" value="XYLOSE ISOMERASE"/>
    <property type="match status" value="1"/>
</dbReference>
<comment type="similarity">
    <text evidence="1">Belongs to the patatin family.</text>
</comment>
<evidence type="ECO:0000259" key="4">
    <source>
        <dbReference type="PROSITE" id="PS51635"/>
    </source>
</evidence>
<evidence type="ECO:0000256" key="2">
    <source>
        <dbReference type="ARBA" id="ARBA00023098"/>
    </source>
</evidence>
<keyword evidence="3" id="KW-0442">Lipid degradation</keyword>